<dbReference type="InterPro" id="IPR036291">
    <property type="entry name" value="NAD(P)-bd_dom_sf"/>
</dbReference>
<comment type="similarity">
    <text evidence="1 3">Belongs to the short-chain dehydrogenases/reductases (SDR) family.</text>
</comment>
<gene>
    <name evidence="4" type="ORF">CONPUDRAFT_169119</name>
</gene>
<dbReference type="InterPro" id="IPR051911">
    <property type="entry name" value="SDR_oxidoreductase"/>
</dbReference>
<dbReference type="PANTHER" id="PTHR43976:SF16">
    <property type="entry name" value="SHORT-CHAIN DEHYDROGENASE_REDUCTASE FAMILY PROTEIN"/>
    <property type="match status" value="1"/>
</dbReference>
<evidence type="ECO:0000313" key="4">
    <source>
        <dbReference type="EMBL" id="EIW75868.1"/>
    </source>
</evidence>
<reference evidence="5" key="1">
    <citation type="journal article" date="2012" name="Science">
        <title>The Paleozoic origin of enzymatic lignin decomposition reconstructed from 31 fungal genomes.</title>
        <authorList>
            <person name="Floudas D."/>
            <person name="Binder M."/>
            <person name="Riley R."/>
            <person name="Barry K."/>
            <person name="Blanchette R.A."/>
            <person name="Henrissat B."/>
            <person name="Martinez A.T."/>
            <person name="Otillar R."/>
            <person name="Spatafora J.W."/>
            <person name="Yadav J.S."/>
            <person name="Aerts A."/>
            <person name="Benoit I."/>
            <person name="Boyd A."/>
            <person name="Carlson A."/>
            <person name="Copeland A."/>
            <person name="Coutinho P.M."/>
            <person name="de Vries R.P."/>
            <person name="Ferreira P."/>
            <person name="Findley K."/>
            <person name="Foster B."/>
            <person name="Gaskell J."/>
            <person name="Glotzer D."/>
            <person name="Gorecki P."/>
            <person name="Heitman J."/>
            <person name="Hesse C."/>
            <person name="Hori C."/>
            <person name="Igarashi K."/>
            <person name="Jurgens J.A."/>
            <person name="Kallen N."/>
            <person name="Kersten P."/>
            <person name="Kohler A."/>
            <person name="Kuees U."/>
            <person name="Kumar T.K.A."/>
            <person name="Kuo A."/>
            <person name="LaButti K."/>
            <person name="Larrondo L.F."/>
            <person name="Lindquist E."/>
            <person name="Ling A."/>
            <person name="Lombard V."/>
            <person name="Lucas S."/>
            <person name="Lundell T."/>
            <person name="Martin R."/>
            <person name="McLaughlin D.J."/>
            <person name="Morgenstern I."/>
            <person name="Morin E."/>
            <person name="Murat C."/>
            <person name="Nagy L.G."/>
            <person name="Nolan M."/>
            <person name="Ohm R.A."/>
            <person name="Patyshakuliyeva A."/>
            <person name="Rokas A."/>
            <person name="Ruiz-Duenas F.J."/>
            <person name="Sabat G."/>
            <person name="Salamov A."/>
            <person name="Samejima M."/>
            <person name="Schmutz J."/>
            <person name="Slot J.C."/>
            <person name="St John F."/>
            <person name="Stenlid J."/>
            <person name="Sun H."/>
            <person name="Sun S."/>
            <person name="Syed K."/>
            <person name="Tsang A."/>
            <person name="Wiebenga A."/>
            <person name="Young D."/>
            <person name="Pisabarro A."/>
            <person name="Eastwood D.C."/>
            <person name="Martin F."/>
            <person name="Cullen D."/>
            <person name="Grigoriev I.V."/>
            <person name="Hibbett D.S."/>
        </authorList>
    </citation>
    <scope>NUCLEOTIDE SEQUENCE [LARGE SCALE GENOMIC DNA]</scope>
    <source>
        <strain evidence="5">RWD-64-598 SS2</strain>
    </source>
</reference>
<dbReference type="OMA" id="WGPAQVI"/>
<dbReference type="AlphaFoldDB" id="A0A5M3M9F1"/>
<evidence type="ECO:0000256" key="2">
    <source>
        <dbReference type="ARBA" id="ARBA00023002"/>
    </source>
</evidence>
<accession>A0A5M3M9F1</accession>
<evidence type="ECO:0000313" key="5">
    <source>
        <dbReference type="Proteomes" id="UP000053558"/>
    </source>
</evidence>
<comment type="caution">
    <text evidence="4">The sequence shown here is derived from an EMBL/GenBank/DDBJ whole genome shotgun (WGS) entry which is preliminary data.</text>
</comment>
<evidence type="ECO:0000256" key="1">
    <source>
        <dbReference type="ARBA" id="ARBA00006484"/>
    </source>
</evidence>
<dbReference type="Proteomes" id="UP000053558">
    <property type="component" value="Unassembled WGS sequence"/>
</dbReference>
<dbReference type="SUPFAM" id="SSF51735">
    <property type="entry name" value="NAD(P)-binding Rossmann-fold domains"/>
    <property type="match status" value="1"/>
</dbReference>
<dbReference type="CDD" id="cd05374">
    <property type="entry name" value="17beta-HSD-like_SDR_c"/>
    <property type="match status" value="1"/>
</dbReference>
<dbReference type="GO" id="GO:0016491">
    <property type="term" value="F:oxidoreductase activity"/>
    <property type="evidence" value="ECO:0007669"/>
    <property type="project" value="UniProtKB-KW"/>
</dbReference>
<sequence length="282" mass="31087">MASPRIWFITGASSGFGRCMTELLLRNGEIAIATLRKPSMLSDLVAQYPASQLLVLELDVTKKSDVAAAFTKAKDTFGRIDVVFNNAGIMALGEVEAMDDENARQMFEVNFWGASHVTKEALKFFREVNKPIGGRLLQVSSGAGVGASPGNGYYSATKFALEGLTEAAIKEVDPSWNIKITIVEPGPFRTRIMNENVKIVDPHPAYSDPEMAGTKFKKYITGPASGDTEKAVRVIDRLSRLEDPPVRLPLHSLVLQRTRDKIKSFAETVDEYGSWCDDLYFD</sequence>
<dbReference type="GeneID" id="19206155"/>
<dbReference type="RefSeq" id="XP_007773874.1">
    <property type="nucleotide sequence ID" value="XM_007775684.1"/>
</dbReference>
<dbReference type="PRINTS" id="PR00080">
    <property type="entry name" value="SDRFAMILY"/>
</dbReference>
<dbReference type="PANTHER" id="PTHR43976">
    <property type="entry name" value="SHORT CHAIN DEHYDROGENASE"/>
    <property type="match status" value="1"/>
</dbReference>
<dbReference type="KEGG" id="cput:CONPUDRAFT_169119"/>
<keyword evidence="2" id="KW-0560">Oxidoreductase</keyword>
<dbReference type="InterPro" id="IPR002347">
    <property type="entry name" value="SDR_fam"/>
</dbReference>
<dbReference type="Gene3D" id="3.40.50.720">
    <property type="entry name" value="NAD(P)-binding Rossmann-like Domain"/>
    <property type="match status" value="1"/>
</dbReference>
<dbReference type="PRINTS" id="PR00081">
    <property type="entry name" value="GDHRDH"/>
</dbReference>
<proteinExistence type="inferred from homology"/>
<evidence type="ECO:0000256" key="3">
    <source>
        <dbReference type="RuleBase" id="RU000363"/>
    </source>
</evidence>
<keyword evidence="5" id="KW-1185">Reference proteome</keyword>
<dbReference type="Pfam" id="PF00106">
    <property type="entry name" value="adh_short"/>
    <property type="match status" value="1"/>
</dbReference>
<dbReference type="EMBL" id="JH711587">
    <property type="protein sequence ID" value="EIW75868.1"/>
    <property type="molecule type" value="Genomic_DNA"/>
</dbReference>
<dbReference type="OrthoDB" id="1274115at2759"/>
<organism evidence="4 5">
    <name type="scientific">Coniophora puteana (strain RWD-64-598)</name>
    <name type="common">Brown rot fungus</name>
    <dbReference type="NCBI Taxonomy" id="741705"/>
    <lineage>
        <taxon>Eukaryota</taxon>
        <taxon>Fungi</taxon>
        <taxon>Dikarya</taxon>
        <taxon>Basidiomycota</taxon>
        <taxon>Agaricomycotina</taxon>
        <taxon>Agaricomycetes</taxon>
        <taxon>Agaricomycetidae</taxon>
        <taxon>Boletales</taxon>
        <taxon>Coniophorineae</taxon>
        <taxon>Coniophoraceae</taxon>
        <taxon>Coniophora</taxon>
    </lineage>
</organism>
<protein>
    <submittedName>
        <fullName evidence="4">NAD(P)-binding protein</fullName>
    </submittedName>
</protein>
<name>A0A5M3M9F1_CONPW</name>